<keyword evidence="3" id="KW-1185">Reference proteome</keyword>
<proteinExistence type="predicted"/>
<dbReference type="EMBL" id="BGZK01000827">
    <property type="protein sequence ID" value="GBP61951.1"/>
    <property type="molecule type" value="Genomic_DNA"/>
</dbReference>
<reference evidence="2 3" key="1">
    <citation type="journal article" date="2019" name="Commun. Biol.">
        <title>The bagworm genome reveals a unique fibroin gene that provides high tensile strength.</title>
        <authorList>
            <person name="Kono N."/>
            <person name="Nakamura H."/>
            <person name="Ohtoshi R."/>
            <person name="Tomita M."/>
            <person name="Numata K."/>
            <person name="Arakawa K."/>
        </authorList>
    </citation>
    <scope>NUCLEOTIDE SEQUENCE [LARGE SCALE GENOMIC DNA]</scope>
</reference>
<organism evidence="2 3">
    <name type="scientific">Eumeta variegata</name>
    <name type="common">Bagworm moth</name>
    <name type="synonym">Eumeta japonica</name>
    <dbReference type="NCBI Taxonomy" id="151549"/>
    <lineage>
        <taxon>Eukaryota</taxon>
        <taxon>Metazoa</taxon>
        <taxon>Ecdysozoa</taxon>
        <taxon>Arthropoda</taxon>
        <taxon>Hexapoda</taxon>
        <taxon>Insecta</taxon>
        <taxon>Pterygota</taxon>
        <taxon>Neoptera</taxon>
        <taxon>Endopterygota</taxon>
        <taxon>Lepidoptera</taxon>
        <taxon>Glossata</taxon>
        <taxon>Ditrysia</taxon>
        <taxon>Tineoidea</taxon>
        <taxon>Psychidae</taxon>
        <taxon>Oiketicinae</taxon>
        <taxon>Eumeta</taxon>
    </lineage>
</organism>
<accession>A0A4C1XDG9</accession>
<sequence>MFAESRPHNLEHLNHVKNEVLRRSLLPPKDNQPLFSADKVQKLIKDLKPRKAPCLDGRPETGETSRPPTSYRPISLLSSLGKLFEKVLKIRLSDYLLGNDLIINKQYEFKPNHSCPQQALRLVAHILEGFKRERKTVAVIFDVATYILRQSMHTVGYDVHSASLRPRRPQLTLPTPDSAKQLLQENLQRTLAQTPPYYDLKRLPTRYAPRAPGTRLGDLARAEFPRDFLCPDAHLMATIGQSRADGIPCLFAAIDEVLKSPIYWGYGQQPSNMLFFGP</sequence>
<keyword evidence="2" id="KW-0695">RNA-directed DNA polymerase</keyword>
<feature type="region of interest" description="Disordered" evidence="1">
    <location>
        <begin position="51"/>
        <end position="70"/>
    </location>
</feature>
<keyword evidence="2" id="KW-0548">Nucleotidyltransferase</keyword>
<comment type="caution">
    <text evidence="2">The sequence shown here is derived from an EMBL/GenBank/DDBJ whole genome shotgun (WGS) entry which is preliminary data.</text>
</comment>
<evidence type="ECO:0000313" key="2">
    <source>
        <dbReference type="EMBL" id="GBP61951.1"/>
    </source>
</evidence>
<gene>
    <name evidence="2" type="primary">RTase</name>
    <name evidence="2" type="ORF">EVAR_45008_1</name>
</gene>
<protein>
    <submittedName>
        <fullName evidence="2">Probable RNA-directed DNA polymerase from transposon BS</fullName>
    </submittedName>
</protein>
<dbReference type="OrthoDB" id="6627636at2759"/>
<evidence type="ECO:0000256" key="1">
    <source>
        <dbReference type="SAM" id="MobiDB-lite"/>
    </source>
</evidence>
<keyword evidence="2" id="KW-0808">Transferase</keyword>
<evidence type="ECO:0000313" key="3">
    <source>
        <dbReference type="Proteomes" id="UP000299102"/>
    </source>
</evidence>
<dbReference type="AlphaFoldDB" id="A0A4C1XDG9"/>
<dbReference type="Proteomes" id="UP000299102">
    <property type="component" value="Unassembled WGS sequence"/>
</dbReference>
<dbReference type="STRING" id="151549.A0A4C1XDG9"/>
<name>A0A4C1XDG9_EUMVA</name>
<dbReference type="GO" id="GO:0003964">
    <property type="term" value="F:RNA-directed DNA polymerase activity"/>
    <property type="evidence" value="ECO:0007669"/>
    <property type="project" value="UniProtKB-KW"/>
</dbReference>